<feature type="compositionally biased region" description="Basic and acidic residues" evidence="2">
    <location>
        <begin position="184"/>
        <end position="200"/>
    </location>
</feature>
<dbReference type="GO" id="GO:0031380">
    <property type="term" value="C:nuclear RNA-directed RNA polymerase complex"/>
    <property type="evidence" value="ECO:0007669"/>
    <property type="project" value="TreeGrafter"/>
</dbReference>
<feature type="region of interest" description="Disordered" evidence="2">
    <location>
        <begin position="150"/>
        <end position="240"/>
    </location>
</feature>
<comment type="catalytic activity">
    <reaction evidence="1">
        <text>RNA(n) + a ribonucleoside 5'-triphosphate = RNA(n+1) + diphosphate</text>
        <dbReference type="Rhea" id="RHEA:21248"/>
        <dbReference type="Rhea" id="RHEA-COMP:14527"/>
        <dbReference type="Rhea" id="RHEA-COMP:17342"/>
        <dbReference type="ChEBI" id="CHEBI:33019"/>
        <dbReference type="ChEBI" id="CHEBI:61557"/>
        <dbReference type="ChEBI" id="CHEBI:140395"/>
        <dbReference type="EC" id="2.7.7.48"/>
    </reaction>
</comment>
<dbReference type="InterPro" id="IPR057596">
    <property type="entry name" value="RDRP_core"/>
</dbReference>
<evidence type="ECO:0000256" key="1">
    <source>
        <dbReference type="RuleBase" id="RU363098"/>
    </source>
</evidence>
<evidence type="ECO:0000259" key="3">
    <source>
        <dbReference type="Pfam" id="PF05183"/>
    </source>
</evidence>
<dbReference type="Proteomes" id="UP000053029">
    <property type="component" value="Unassembled WGS sequence"/>
</dbReference>
<feature type="region of interest" description="Disordered" evidence="2">
    <location>
        <begin position="1349"/>
        <end position="1371"/>
    </location>
</feature>
<dbReference type="OrthoDB" id="10055769at2759"/>
<gene>
    <name evidence="4" type="ORF">Z517_00511</name>
</gene>
<proteinExistence type="inferred from homology"/>
<keyword evidence="5" id="KW-1185">Reference proteome</keyword>
<dbReference type="GeneID" id="25300001"/>
<keyword evidence="1" id="KW-0808">Transferase</keyword>
<comment type="similarity">
    <text evidence="1">Belongs to the RdRP family.</text>
</comment>
<dbReference type="AlphaFoldDB" id="A0A0D2FEQ5"/>
<protein>
    <recommendedName>
        <fullName evidence="1">RNA-dependent RNA polymerase</fullName>
        <ecNumber evidence="1">2.7.7.48</ecNumber>
    </recommendedName>
</protein>
<dbReference type="EC" id="2.7.7.48" evidence="1"/>
<name>A0A0D2FEQ5_9EURO</name>
<reference evidence="4 5" key="1">
    <citation type="submission" date="2015-01" db="EMBL/GenBank/DDBJ databases">
        <title>The Genome Sequence of Fonsecaea pedrosoi CBS 271.37.</title>
        <authorList>
            <consortium name="The Broad Institute Genomics Platform"/>
            <person name="Cuomo C."/>
            <person name="de Hoog S."/>
            <person name="Gorbushina A."/>
            <person name="Stielow B."/>
            <person name="Teixiera M."/>
            <person name="Abouelleil A."/>
            <person name="Chapman S.B."/>
            <person name="Priest M."/>
            <person name="Young S.K."/>
            <person name="Wortman J."/>
            <person name="Nusbaum C."/>
            <person name="Birren B."/>
        </authorList>
    </citation>
    <scope>NUCLEOTIDE SEQUENCE [LARGE SCALE GENOMIC DNA]</scope>
    <source>
        <strain evidence="4 5">CBS 271.37</strain>
    </source>
</reference>
<feature type="compositionally biased region" description="Polar residues" evidence="2">
    <location>
        <begin position="205"/>
        <end position="217"/>
    </location>
</feature>
<dbReference type="GO" id="GO:0003723">
    <property type="term" value="F:RNA binding"/>
    <property type="evidence" value="ECO:0007669"/>
    <property type="project" value="UniProtKB-KW"/>
</dbReference>
<dbReference type="EMBL" id="KN846969">
    <property type="protein sequence ID" value="KIW85122.1"/>
    <property type="molecule type" value="Genomic_DNA"/>
</dbReference>
<dbReference type="VEuPathDB" id="FungiDB:Z517_00511"/>
<organism evidence="4 5">
    <name type="scientific">Fonsecaea pedrosoi CBS 271.37</name>
    <dbReference type="NCBI Taxonomy" id="1442368"/>
    <lineage>
        <taxon>Eukaryota</taxon>
        <taxon>Fungi</taxon>
        <taxon>Dikarya</taxon>
        <taxon>Ascomycota</taxon>
        <taxon>Pezizomycotina</taxon>
        <taxon>Eurotiomycetes</taxon>
        <taxon>Chaetothyriomycetidae</taxon>
        <taxon>Chaetothyriales</taxon>
        <taxon>Herpotrichiellaceae</taxon>
        <taxon>Fonsecaea</taxon>
    </lineage>
</organism>
<keyword evidence="1" id="KW-0694">RNA-binding</keyword>
<feature type="compositionally biased region" description="Polar residues" evidence="2">
    <location>
        <begin position="150"/>
        <end position="163"/>
    </location>
</feature>
<dbReference type="RefSeq" id="XP_013288930.1">
    <property type="nucleotide sequence ID" value="XM_013433476.1"/>
</dbReference>
<dbReference type="HOGENOM" id="CLU_002322_0_1_1"/>
<dbReference type="GO" id="GO:0003968">
    <property type="term" value="F:RNA-directed RNA polymerase activity"/>
    <property type="evidence" value="ECO:0007669"/>
    <property type="project" value="UniProtKB-KW"/>
</dbReference>
<evidence type="ECO:0000256" key="2">
    <source>
        <dbReference type="SAM" id="MobiDB-lite"/>
    </source>
</evidence>
<feature type="domain" description="RDRP core" evidence="3">
    <location>
        <begin position="459"/>
        <end position="1118"/>
    </location>
</feature>
<feature type="region of interest" description="Disordered" evidence="2">
    <location>
        <begin position="278"/>
        <end position="307"/>
    </location>
</feature>
<sequence>MPPTPKEISDNIDQTIDSLNTQWDLRLPRLRGGEDPPADESERLAGKCSMLIRFLCFKTTTTKKALDLFKGRARTIHSQWVFKPLQEPGTLPVLPVVKSLVARKAGLVRLSDSQRCALLELLYAILKGAKNEAEDDWELAKLSDAFSTEPATTSSAGFATAPTTPVKEAPSWGQDYFSTPPREIQQKSEAQETELDEPHLKHPISISSKRTIASPNGVSPIPEFQIPSTHFPPQQNKRQQTLSEFRQFRHISGPPLETRTVRPPDPISFETAVSPAASSVFSSADEGNGGRMSNDTSMVSSQAEESQNLFPTQDYNEIFNDDQFSTSFSELSKAASPFDPTSLEVNGPFKIQAMLPPHVPFWYCWELHRLAPLFGLKPIDLYQKIGETNKISTMSGEDFWATVKELCRAKAVQPLPQKSNLPGWIAQEGNYTDIRTNRVAHFTGALQWNEDGSQSLLQLRLNAVQLVQSSRFHRKFGADRFLALDGPAFRIPDKLRALSPKTAPVYDKVIDLLASNSHFIAGRYWRVCFVEELKSKARRNKASSRHSRFILFAETGFDIVPRPLLKLNVPDLKADGQHRTIMRQQVMQWHMPLDANSDSKDLKLFSRWSIGFSRTTPTVELKRLEFLYKHDELGDMPLDGSDSKVMNDGCALMSYPLAKAIWAAYGGEGEPPSAVQGRISGGKGLWLVDYQNMHADVSDRGYWIEVSDSQLKVKPHPRDRDDADSDPTLRTFEVLKYASECKQAHLNIQLITILEDRGVPPSILRDKLQSDVQSFSASLTNAMKNPKQLRLWMQEHAHTCRVTARSYLGSFPSKNNEQINVLLESGFHPQMCKKLITNAYRLLSDYMTNYTDKMRIQIPHSTAVFCAPDPLGVLAPGEVYLGSSNPFIHPVTEIRETTLEGLELLVARNPAHLASDMQKCTAVYKHELRHYKNVILFSQKGAIPLASLLSGGDYDGDVVTCIWDPEIVRHFRNAEMPQMPREIECGMVQRSELLSVMFNKGRPLDENFQTYFRKCIAFNAQPNLLGSCSSEHEKLVYALSQTRETNKLSHPGAVKLGALAGFLVDSTKQGWDLPEKEWHKIRMKSSGSSSLQEPAYKAGSSRRRDELLNIIDYLRFDVAETLKEKALREFARLRDAEKVLNYDRDLSQHWLYWSSPIEKHRTEKRQAARFRVGQHTSDATTGLSARQIKGPDAVDLEMLTDLLEGEQGLLEQIKEVDAIWARLNLQIEPTPDEARDWEKYRLAIETVHEKFRAIQPKRMDHELGRRWKAEQDRPLSDWALLKASCLHKTVCSRGISPEWVWYVAGREFCYLKALRHAGGIRIVVSEIHDFYKVDTKYARALLEGSLDDRGDEENAVDEENLMDDDVGLEME</sequence>
<evidence type="ECO:0000313" key="5">
    <source>
        <dbReference type="Proteomes" id="UP000053029"/>
    </source>
</evidence>
<dbReference type="STRING" id="1442368.A0A0D2FEQ5"/>
<dbReference type="PANTHER" id="PTHR23079">
    <property type="entry name" value="RNA-DEPENDENT RNA POLYMERASE"/>
    <property type="match status" value="1"/>
</dbReference>
<evidence type="ECO:0000313" key="4">
    <source>
        <dbReference type="EMBL" id="KIW85122.1"/>
    </source>
</evidence>
<dbReference type="GO" id="GO:0030422">
    <property type="term" value="P:siRNA processing"/>
    <property type="evidence" value="ECO:0007669"/>
    <property type="project" value="TreeGrafter"/>
</dbReference>
<feature type="compositionally biased region" description="Polar residues" evidence="2">
    <location>
        <begin position="226"/>
        <end position="240"/>
    </location>
</feature>
<keyword evidence="1" id="KW-0696">RNA-directed RNA polymerase</keyword>
<accession>A0A0D2FEQ5</accession>
<dbReference type="Pfam" id="PF05183">
    <property type="entry name" value="RdRP"/>
    <property type="match status" value="1"/>
</dbReference>
<dbReference type="InterPro" id="IPR007855">
    <property type="entry name" value="RDRP"/>
</dbReference>
<keyword evidence="1" id="KW-0548">Nucleotidyltransferase</keyword>
<feature type="compositionally biased region" description="Polar residues" evidence="2">
    <location>
        <begin position="291"/>
        <end position="307"/>
    </location>
</feature>
<dbReference type="PANTHER" id="PTHR23079:SF14">
    <property type="entry name" value="RNA-DEPENDENT RNA POLYMERASE"/>
    <property type="match status" value="1"/>
</dbReference>